<evidence type="ECO:0000313" key="3">
    <source>
        <dbReference type="Proteomes" id="UP000308199"/>
    </source>
</evidence>
<protein>
    <recommendedName>
        <fullName evidence="1">F-box domain-containing protein</fullName>
    </recommendedName>
</protein>
<comment type="caution">
    <text evidence="2">The sequence shown here is derived from an EMBL/GenBank/DDBJ whole genome shotgun (WGS) entry which is preliminary data.</text>
</comment>
<sequence>MIVPSILSLDNIQTRHVLETFVNARRVQEQSTGLLSTLRVLTQSLEFNVKTFEEIVSRKALRVGLDRLPDEILLLILGHASTTFSKALKLSHVCSRFRSVALSSPRFWNYVVDTNMSDQRLTAILARSGSLPLTVNVSTRWGKVFSETQRSNFEKVLTESGRIRELNFTDMDTGLSQQILNSYSSLQLPTLLNLSVEYRRRYPVSHFYDSWTLPNLKQLKATNFSPRPTLATNITCCSLKYMSHFDIHDMAHFLESASSLQDLTLEFFGIRDSIANNFSGVRSPLATNTSIVSLNIQVLPEASFSAQTAFLTHIGDYIRFPNVTNVSTRIINPMHTNEELESTLPFVFDVPLLKNLAIDVTQCRIGSKLSLGTVLRRAPQCLTTLSLKTMDTFLRLDPENDDQRSVHPQLRTLRFIECNTLDQDFLEAVRADSLKGNIEIERVEVYDCRGILEQNLRDAFPNSNVFWTP</sequence>
<accession>A0A4S4LEP6</accession>
<proteinExistence type="predicted"/>
<dbReference type="Pfam" id="PF12937">
    <property type="entry name" value="F-box-like"/>
    <property type="match status" value="1"/>
</dbReference>
<dbReference type="PROSITE" id="PS50181">
    <property type="entry name" value="FBOX"/>
    <property type="match status" value="1"/>
</dbReference>
<dbReference type="InterPro" id="IPR001810">
    <property type="entry name" value="F-box_dom"/>
</dbReference>
<dbReference type="OrthoDB" id="2884925at2759"/>
<name>A0A4S4LEP6_9AGAM</name>
<dbReference type="SUPFAM" id="SSF81383">
    <property type="entry name" value="F-box domain"/>
    <property type="match status" value="1"/>
</dbReference>
<dbReference type="SUPFAM" id="SSF52047">
    <property type="entry name" value="RNI-like"/>
    <property type="match status" value="1"/>
</dbReference>
<gene>
    <name evidence="2" type="ORF">EW145_g1542</name>
</gene>
<feature type="domain" description="F-box" evidence="1">
    <location>
        <begin position="62"/>
        <end position="111"/>
    </location>
</feature>
<keyword evidence="3" id="KW-1185">Reference proteome</keyword>
<dbReference type="EMBL" id="SGPK01000044">
    <property type="protein sequence ID" value="THH10127.1"/>
    <property type="molecule type" value="Genomic_DNA"/>
</dbReference>
<dbReference type="InterPro" id="IPR036047">
    <property type="entry name" value="F-box-like_dom_sf"/>
</dbReference>
<dbReference type="AlphaFoldDB" id="A0A4S4LEP6"/>
<dbReference type="Gene3D" id="1.20.1280.50">
    <property type="match status" value="1"/>
</dbReference>
<organism evidence="2 3">
    <name type="scientific">Phellinidium pouzarii</name>
    <dbReference type="NCBI Taxonomy" id="167371"/>
    <lineage>
        <taxon>Eukaryota</taxon>
        <taxon>Fungi</taxon>
        <taxon>Dikarya</taxon>
        <taxon>Basidiomycota</taxon>
        <taxon>Agaricomycotina</taxon>
        <taxon>Agaricomycetes</taxon>
        <taxon>Hymenochaetales</taxon>
        <taxon>Hymenochaetaceae</taxon>
        <taxon>Phellinidium</taxon>
    </lineage>
</organism>
<evidence type="ECO:0000259" key="1">
    <source>
        <dbReference type="PROSITE" id="PS50181"/>
    </source>
</evidence>
<evidence type="ECO:0000313" key="2">
    <source>
        <dbReference type="EMBL" id="THH10127.1"/>
    </source>
</evidence>
<dbReference type="Proteomes" id="UP000308199">
    <property type="component" value="Unassembled WGS sequence"/>
</dbReference>
<reference evidence="2 3" key="1">
    <citation type="submission" date="2019-02" db="EMBL/GenBank/DDBJ databases">
        <title>Genome sequencing of the rare red list fungi Phellinidium pouzarii.</title>
        <authorList>
            <person name="Buettner E."/>
            <person name="Kellner H."/>
        </authorList>
    </citation>
    <scope>NUCLEOTIDE SEQUENCE [LARGE SCALE GENOMIC DNA]</scope>
    <source>
        <strain evidence="2 3">DSM 108285</strain>
    </source>
</reference>